<evidence type="ECO:0000256" key="1">
    <source>
        <dbReference type="SAM" id="MobiDB-lite"/>
    </source>
</evidence>
<feature type="region of interest" description="Disordered" evidence="1">
    <location>
        <begin position="290"/>
        <end position="425"/>
    </location>
</feature>
<feature type="compositionally biased region" description="Basic and acidic residues" evidence="1">
    <location>
        <begin position="290"/>
        <end position="305"/>
    </location>
</feature>
<organism evidence="3 6">
    <name type="scientific">Didymodactylos carnosus</name>
    <dbReference type="NCBI Taxonomy" id="1234261"/>
    <lineage>
        <taxon>Eukaryota</taxon>
        <taxon>Metazoa</taxon>
        <taxon>Spiralia</taxon>
        <taxon>Gnathifera</taxon>
        <taxon>Rotifera</taxon>
        <taxon>Eurotatoria</taxon>
        <taxon>Bdelloidea</taxon>
        <taxon>Philodinida</taxon>
        <taxon>Philodinidae</taxon>
        <taxon>Didymodactylos</taxon>
    </lineage>
</organism>
<feature type="compositionally biased region" description="Basic and acidic residues" evidence="1">
    <location>
        <begin position="414"/>
        <end position="425"/>
    </location>
</feature>
<feature type="compositionally biased region" description="Low complexity" evidence="1">
    <location>
        <begin position="329"/>
        <end position="341"/>
    </location>
</feature>
<feature type="compositionally biased region" description="Polar residues" evidence="1">
    <location>
        <begin position="110"/>
        <end position="134"/>
    </location>
</feature>
<feature type="compositionally biased region" description="Low complexity" evidence="1">
    <location>
        <begin position="93"/>
        <end position="109"/>
    </location>
</feature>
<evidence type="ECO:0000313" key="2">
    <source>
        <dbReference type="EMBL" id="CAF0733127.1"/>
    </source>
</evidence>
<feature type="region of interest" description="Disordered" evidence="1">
    <location>
        <begin position="1"/>
        <end position="134"/>
    </location>
</feature>
<evidence type="ECO:0000313" key="5">
    <source>
        <dbReference type="EMBL" id="CAF3691343.1"/>
    </source>
</evidence>
<dbReference type="EMBL" id="CAJOBC010001655">
    <property type="protein sequence ID" value="CAF3691343.1"/>
    <property type="molecule type" value="Genomic_DNA"/>
</dbReference>
<comment type="caution">
    <text evidence="3">The sequence shown here is derived from an EMBL/GenBank/DDBJ whole genome shotgun (WGS) entry which is preliminary data.</text>
</comment>
<feature type="compositionally biased region" description="Polar residues" evidence="1">
    <location>
        <begin position="342"/>
        <end position="352"/>
    </location>
</feature>
<gene>
    <name evidence="3" type="ORF">GPM918_LOCUS9101</name>
    <name evidence="2" type="ORF">OVA965_LOCUS951</name>
    <name evidence="5" type="ORF">SRO942_LOCUS9102</name>
    <name evidence="4" type="ORF">TMI583_LOCUS952</name>
</gene>
<dbReference type="AlphaFoldDB" id="A0A814A7A1"/>
<feature type="compositionally biased region" description="Basic residues" evidence="1">
    <location>
        <begin position="312"/>
        <end position="323"/>
    </location>
</feature>
<reference evidence="3" key="1">
    <citation type="submission" date="2021-02" db="EMBL/GenBank/DDBJ databases">
        <authorList>
            <person name="Nowell W R."/>
        </authorList>
    </citation>
    <scope>NUCLEOTIDE SEQUENCE</scope>
</reference>
<dbReference type="Proteomes" id="UP000663829">
    <property type="component" value="Unassembled WGS sequence"/>
</dbReference>
<dbReference type="EMBL" id="CAJOBA010000155">
    <property type="protein sequence ID" value="CAF3509171.1"/>
    <property type="molecule type" value="Genomic_DNA"/>
</dbReference>
<dbReference type="Proteomes" id="UP000677228">
    <property type="component" value="Unassembled WGS sequence"/>
</dbReference>
<dbReference type="EMBL" id="CAJNOK010000155">
    <property type="protein sequence ID" value="CAF0733127.1"/>
    <property type="molecule type" value="Genomic_DNA"/>
</dbReference>
<sequence length="425" mass="48678">MQIATLNYKYDPIPNNFDLKKTRRINRNASSVHPNDQRRSTKSSNTLPPIKKHSEIIKKRQEQPSQSHMRIQGNSVISNLTDKSSVSFHNSHRYPPSRSRSRESNYSGSLGRSRSTSPSGNQHGSRGPTRSNSILMHKLKFGYPITLRPSNFYSNDKSDAELSEREESFVNDSIRSANESRQAPIIPKYDPLDDPHLRKFFQSPMVLDVVRKTLSIEYSPQKTLTRRKTKKKVQHNTSFSEEIVANDYLRINTKGSSGYAKLNGYDCIPHYAPARRRHSSRLDNSFIHERQKSREDSHSHEKDNTKQQNYVQKHRSSKLKNIKHQSVDSSLTSFPTTTSSLIHPNNNLNMNGVISKPEKRKRNGDGKEKLTPVATSSPLRQLPKTTLLLIKQKQNDTDDNENEKINPIATTTTHEVEEKKEEKDA</sequence>
<evidence type="ECO:0000313" key="3">
    <source>
        <dbReference type="EMBL" id="CAF0910089.1"/>
    </source>
</evidence>
<name>A0A814A7A1_9BILA</name>
<dbReference type="EMBL" id="CAJNOQ010001655">
    <property type="protein sequence ID" value="CAF0910089.1"/>
    <property type="molecule type" value="Genomic_DNA"/>
</dbReference>
<feature type="compositionally biased region" description="Basic and acidic residues" evidence="1">
    <location>
        <begin position="52"/>
        <end position="62"/>
    </location>
</feature>
<proteinExistence type="predicted"/>
<dbReference type="OrthoDB" id="10031185at2759"/>
<keyword evidence="6" id="KW-1185">Reference proteome</keyword>
<evidence type="ECO:0000313" key="6">
    <source>
        <dbReference type="Proteomes" id="UP000663829"/>
    </source>
</evidence>
<evidence type="ECO:0000313" key="4">
    <source>
        <dbReference type="EMBL" id="CAF3509171.1"/>
    </source>
</evidence>
<accession>A0A814A7A1</accession>
<dbReference type="Proteomes" id="UP000682733">
    <property type="component" value="Unassembled WGS sequence"/>
</dbReference>
<dbReference type="Proteomes" id="UP000681722">
    <property type="component" value="Unassembled WGS sequence"/>
</dbReference>
<protein>
    <submittedName>
        <fullName evidence="3">Uncharacterized protein</fullName>
    </submittedName>
</protein>
<feature type="compositionally biased region" description="Polar residues" evidence="1">
    <location>
        <begin position="63"/>
        <end position="88"/>
    </location>
</feature>